<gene>
    <name evidence="15" type="ORF">PENANT_c002G08959</name>
</gene>
<dbReference type="PANTHER" id="PTHR48022">
    <property type="entry name" value="PLASTIDIC GLUCOSE TRANSPORTER 4"/>
    <property type="match status" value="1"/>
</dbReference>
<dbReference type="PRINTS" id="PR00171">
    <property type="entry name" value="SUGRTRNSPORT"/>
</dbReference>
<accession>A0A1V6QKN1</accession>
<dbReference type="PROSITE" id="PS50850">
    <property type="entry name" value="MFS"/>
    <property type="match status" value="1"/>
</dbReference>
<evidence type="ECO:0000256" key="10">
    <source>
        <dbReference type="ARBA" id="ARBA00038682"/>
    </source>
</evidence>
<comment type="caution">
    <text evidence="15">The sequence shown here is derived from an EMBL/GenBank/DDBJ whole genome shotgun (WGS) entry which is preliminary data.</text>
</comment>
<dbReference type="OrthoDB" id="508119at2759"/>
<dbReference type="PROSITE" id="PS00217">
    <property type="entry name" value="SUGAR_TRANSPORT_2"/>
    <property type="match status" value="1"/>
</dbReference>
<dbReference type="NCBIfam" id="TIGR00879">
    <property type="entry name" value="SP"/>
    <property type="match status" value="1"/>
</dbReference>
<keyword evidence="5" id="KW-0832">Ubl conjugation</keyword>
<sequence length="547" mass="60471">MSILKLVEDRPTPRAVYNWKVYLLAAVASCTSCMIGYDSAFIGTTLALDSFKAEFGFDTMGKETRDLISANIVSCYQAGAFFGAFFAYPVGHFWGRKIGLLVAGLVFILGAGLMLGVNGDRGLGLLYAGRVLAGLGVGAGSNITPIYISELAPPAIRGRLVGVYELGWQVGGLVGFWINFGVDETLAPSHKQWIIPFAVQLIPAGMLIIGAVFIRESPRWLFGRGRREEAIKNLCWVRQLPADDIYMIEEIGAIDQALEEQRRSIGIGFWKPFQAAGTNKKVMWRLFLGSALFFWQNGSGINAINYYSPTVFKSIGVRGTNTSLFTTGIFGVVKTVVTFVWLLWLIDHVGRRNLLLIGAAGGSVCLWIVGAYIKIAKPENNTSDSLSGGGIAAMFFFYLWTVFYTPTWNGTPWVLNSEMFDPNMRSLAQACAAASNWLWNFLVSRFTPQMFTTMGYGVYFFFASLMMCSIIFVYFLVPETKGIPLESMDQLFDIKPVWRAHGQMVAQLRDDEARFRHDVEESGISVGKIAAEQVEDASPEATQAKYD</sequence>
<dbReference type="GO" id="GO:0005351">
    <property type="term" value="F:carbohydrate:proton symporter activity"/>
    <property type="evidence" value="ECO:0007669"/>
    <property type="project" value="TreeGrafter"/>
</dbReference>
<dbReference type="Pfam" id="PF00083">
    <property type="entry name" value="Sugar_tr"/>
    <property type="match status" value="1"/>
</dbReference>
<evidence type="ECO:0000313" key="16">
    <source>
        <dbReference type="Proteomes" id="UP000191672"/>
    </source>
</evidence>
<dbReference type="EMBL" id="MDYN01000002">
    <property type="protein sequence ID" value="OQD89426.1"/>
    <property type="molecule type" value="Genomic_DNA"/>
</dbReference>
<feature type="transmembrane region" description="Helical" evidence="13">
    <location>
        <begin position="100"/>
        <end position="119"/>
    </location>
</feature>
<feature type="transmembrane region" description="Helical" evidence="13">
    <location>
        <begin position="21"/>
        <end position="48"/>
    </location>
</feature>
<dbReference type="InterPro" id="IPR050360">
    <property type="entry name" value="MFS_Sugar_Transporters"/>
</dbReference>
<keyword evidence="3 12" id="KW-0813">Transport</keyword>
<feature type="transmembrane region" description="Helical" evidence="13">
    <location>
        <begin position="282"/>
        <end position="304"/>
    </location>
</feature>
<dbReference type="GO" id="GO:0005886">
    <property type="term" value="C:plasma membrane"/>
    <property type="evidence" value="ECO:0007669"/>
    <property type="project" value="UniProtKB-SubCell"/>
</dbReference>
<feature type="transmembrane region" description="Helical" evidence="13">
    <location>
        <begin position="68"/>
        <end position="88"/>
    </location>
</feature>
<dbReference type="InterPro" id="IPR036259">
    <property type="entry name" value="MFS_trans_sf"/>
</dbReference>
<feature type="transmembrane region" description="Helical" evidence="13">
    <location>
        <begin position="385"/>
        <end position="405"/>
    </location>
</feature>
<feature type="transmembrane region" description="Helical" evidence="13">
    <location>
        <begin position="160"/>
        <end position="181"/>
    </location>
</feature>
<dbReference type="PROSITE" id="PS00216">
    <property type="entry name" value="SUGAR_TRANSPORT_1"/>
    <property type="match status" value="1"/>
</dbReference>
<comment type="similarity">
    <text evidence="2 12">Belongs to the major facilitator superfamily. Sugar transporter (TC 2.A.1.1) family.</text>
</comment>
<evidence type="ECO:0000256" key="7">
    <source>
        <dbReference type="ARBA" id="ARBA00022989"/>
    </source>
</evidence>
<evidence type="ECO:0000256" key="12">
    <source>
        <dbReference type="RuleBase" id="RU003346"/>
    </source>
</evidence>
<dbReference type="STRING" id="416450.A0A1V6QKN1"/>
<organism evidence="15 16">
    <name type="scientific">Penicillium antarcticum</name>
    <dbReference type="NCBI Taxonomy" id="416450"/>
    <lineage>
        <taxon>Eukaryota</taxon>
        <taxon>Fungi</taxon>
        <taxon>Dikarya</taxon>
        <taxon>Ascomycota</taxon>
        <taxon>Pezizomycotina</taxon>
        <taxon>Eurotiomycetes</taxon>
        <taxon>Eurotiomycetidae</taxon>
        <taxon>Eurotiales</taxon>
        <taxon>Aspergillaceae</taxon>
        <taxon>Penicillium</taxon>
    </lineage>
</organism>
<protein>
    <recommendedName>
        <fullName evidence="11">Quinate transporter</fullName>
    </recommendedName>
</protein>
<evidence type="ECO:0000313" key="15">
    <source>
        <dbReference type="EMBL" id="OQD89426.1"/>
    </source>
</evidence>
<dbReference type="PANTHER" id="PTHR48022:SF34">
    <property type="entry name" value="MAJOR FACILITATOR SUPERFAMILY (MFS) PROFILE DOMAIN-CONTAINING PROTEIN-RELATED"/>
    <property type="match status" value="1"/>
</dbReference>
<keyword evidence="4 13" id="KW-0812">Transmembrane</keyword>
<reference evidence="16" key="1">
    <citation type="journal article" date="2017" name="Nat. Microbiol.">
        <title>Global analysis of biosynthetic gene clusters reveals vast potential of secondary metabolite production in Penicillium species.</title>
        <authorList>
            <person name="Nielsen J.C."/>
            <person name="Grijseels S."/>
            <person name="Prigent S."/>
            <person name="Ji B."/>
            <person name="Dainat J."/>
            <person name="Nielsen K.F."/>
            <person name="Frisvad J.C."/>
            <person name="Workman M."/>
            <person name="Nielsen J."/>
        </authorList>
    </citation>
    <scope>NUCLEOTIDE SEQUENCE [LARGE SCALE GENOMIC DNA]</scope>
    <source>
        <strain evidence="16">IBT 31811</strain>
    </source>
</reference>
<evidence type="ECO:0000256" key="11">
    <source>
        <dbReference type="ARBA" id="ARBA00043213"/>
    </source>
</evidence>
<evidence type="ECO:0000256" key="3">
    <source>
        <dbReference type="ARBA" id="ARBA00022448"/>
    </source>
</evidence>
<dbReference type="InterPro" id="IPR005829">
    <property type="entry name" value="Sugar_transporter_CS"/>
</dbReference>
<keyword evidence="16" id="KW-1185">Reference proteome</keyword>
<evidence type="ECO:0000256" key="13">
    <source>
        <dbReference type="SAM" id="Phobius"/>
    </source>
</evidence>
<keyword evidence="8 13" id="KW-0472">Membrane</keyword>
<feature type="transmembrane region" description="Helical" evidence="13">
    <location>
        <begin position="193"/>
        <end position="214"/>
    </location>
</feature>
<evidence type="ECO:0000256" key="5">
    <source>
        <dbReference type="ARBA" id="ARBA00022843"/>
    </source>
</evidence>
<evidence type="ECO:0000256" key="4">
    <source>
        <dbReference type="ARBA" id="ARBA00022692"/>
    </source>
</evidence>
<dbReference type="SUPFAM" id="SSF103473">
    <property type="entry name" value="MFS general substrate transporter"/>
    <property type="match status" value="1"/>
</dbReference>
<feature type="domain" description="Major facilitator superfamily (MFS) profile" evidence="14">
    <location>
        <begin position="24"/>
        <end position="481"/>
    </location>
</feature>
<feature type="transmembrane region" description="Helical" evidence="13">
    <location>
        <begin position="353"/>
        <end position="373"/>
    </location>
</feature>
<feature type="transmembrane region" description="Helical" evidence="13">
    <location>
        <begin position="456"/>
        <end position="477"/>
    </location>
</feature>
<evidence type="ECO:0000256" key="2">
    <source>
        <dbReference type="ARBA" id="ARBA00010992"/>
    </source>
</evidence>
<dbReference type="AlphaFoldDB" id="A0A1V6QKN1"/>
<evidence type="ECO:0000256" key="9">
    <source>
        <dbReference type="ARBA" id="ARBA00037560"/>
    </source>
</evidence>
<feature type="transmembrane region" description="Helical" evidence="13">
    <location>
        <begin position="125"/>
        <end position="148"/>
    </location>
</feature>
<keyword evidence="6" id="KW-0672">Quinate metabolism</keyword>
<proteinExistence type="inferred from homology"/>
<evidence type="ECO:0000259" key="14">
    <source>
        <dbReference type="PROSITE" id="PS50850"/>
    </source>
</evidence>
<keyword evidence="7 13" id="KW-1133">Transmembrane helix</keyword>
<evidence type="ECO:0000256" key="6">
    <source>
        <dbReference type="ARBA" id="ARBA00022911"/>
    </source>
</evidence>
<name>A0A1V6QKN1_9EURO</name>
<comment type="subcellular location">
    <subcellularLocation>
        <location evidence="1">Cell membrane</location>
        <topology evidence="1">Multi-pass membrane protein</topology>
    </subcellularLocation>
</comment>
<dbReference type="InterPro" id="IPR020846">
    <property type="entry name" value="MFS_dom"/>
</dbReference>
<dbReference type="Proteomes" id="UP000191672">
    <property type="component" value="Unassembled WGS sequence"/>
</dbReference>
<comment type="function">
    <text evidence="9">Integral membrane transporter that imports quinic acid to be catabolized as a carbon source.</text>
</comment>
<dbReference type="InterPro" id="IPR003663">
    <property type="entry name" value="Sugar/inositol_transpt"/>
</dbReference>
<dbReference type="InterPro" id="IPR005828">
    <property type="entry name" value="MFS_sugar_transport-like"/>
</dbReference>
<dbReference type="Gene3D" id="1.20.1250.20">
    <property type="entry name" value="MFS general substrate transporter like domains"/>
    <property type="match status" value="1"/>
</dbReference>
<evidence type="ECO:0000256" key="8">
    <source>
        <dbReference type="ARBA" id="ARBA00023136"/>
    </source>
</evidence>
<evidence type="ECO:0000256" key="1">
    <source>
        <dbReference type="ARBA" id="ARBA00004651"/>
    </source>
</evidence>
<feature type="transmembrane region" description="Helical" evidence="13">
    <location>
        <begin position="324"/>
        <end position="346"/>
    </location>
</feature>
<dbReference type="FunFam" id="1.20.1250.20:FF:000026">
    <property type="entry name" value="MFS quinate transporter QutD"/>
    <property type="match status" value="1"/>
</dbReference>
<comment type="subunit">
    <text evidence="10">Interacts with creB.</text>
</comment>